<evidence type="ECO:0000256" key="6">
    <source>
        <dbReference type="SAM" id="Phobius"/>
    </source>
</evidence>
<dbReference type="InterPro" id="IPR010445">
    <property type="entry name" value="LapA_dom"/>
</dbReference>
<feature type="region of interest" description="Disordered" evidence="5">
    <location>
        <begin position="88"/>
        <end position="107"/>
    </location>
</feature>
<keyword evidence="1" id="KW-1003">Cell membrane</keyword>
<organism evidence="8 9">
    <name type="scientific">Sphingomonas lacunae</name>
    <dbReference type="NCBI Taxonomy" id="2698828"/>
    <lineage>
        <taxon>Bacteria</taxon>
        <taxon>Pseudomonadati</taxon>
        <taxon>Pseudomonadota</taxon>
        <taxon>Alphaproteobacteria</taxon>
        <taxon>Sphingomonadales</taxon>
        <taxon>Sphingomonadaceae</taxon>
        <taxon>Sphingomonas</taxon>
    </lineage>
</organism>
<dbReference type="KEGG" id="slan:GV829_10665"/>
<evidence type="ECO:0000259" key="7">
    <source>
        <dbReference type="Pfam" id="PF06305"/>
    </source>
</evidence>
<dbReference type="Pfam" id="PF06305">
    <property type="entry name" value="LapA_dom"/>
    <property type="match status" value="1"/>
</dbReference>
<dbReference type="GO" id="GO:0005886">
    <property type="term" value="C:plasma membrane"/>
    <property type="evidence" value="ECO:0007669"/>
    <property type="project" value="InterPro"/>
</dbReference>
<dbReference type="RefSeq" id="WP_169946517.1">
    <property type="nucleotide sequence ID" value="NZ_CP053015.1"/>
</dbReference>
<dbReference type="EMBL" id="CP053015">
    <property type="protein sequence ID" value="QJQ32847.1"/>
    <property type="molecule type" value="Genomic_DNA"/>
</dbReference>
<accession>A0A6M4AUM8</accession>
<keyword evidence="3 6" id="KW-1133">Transmembrane helix</keyword>
<name>A0A6M4AUM8_9SPHN</name>
<evidence type="ECO:0000256" key="4">
    <source>
        <dbReference type="ARBA" id="ARBA00023136"/>
    </source>
</evidence>
<keyword evidence="4 6" id="KW-0472">Membrane</keyword>
<proteinExistence type="predicted"/>
<feature type="domain" description="Lipopolysaccharide assembly protein A" evidence="7">
    <location>
        <begin position="23"/>
        <end position="81"/>
    </location>
</feature>
<evidence type="ECO:0000256" key="3">
    <source>
        <dbReference type="ARBA" id="ARBA00022989"/>
    </source>
</evidence>
<keyword evidence="2 6" id="KW-0812">Transmembrane</keyword>
<evidence type="ECO:0000256" key="1">
    <source>
        <dbReference type="ARBA" id="ARBA00022475"/>
    </source>
</evidence>
<dbReference type="Proteomes" id="UP000503018">
    <property type="component" value="Chromosome"/>
</dbReference>
<evidence type="ECO:0000313" key="9">
    <source>
        <dbReference type="Proteomes" id="UP000503018"/>
    </source>
</evidence>
<sequence>MQAIRTLIWVIVAVIITVFAVANAQPVTVSVWPGSVAELPLSILIILVFLLGFLPPFLLNLGNRWRLSRKINQQEQVIAQLRPTTVVAPASPASATPSTLSTDGTTS</sequence>
<keyword evidence="9" id="KW-1185">Reference proteome</keyword>
<evidence type="ECO:0000256" key="2">
    <source>
        <dbReference type="ARBA" id="ARBA00022692"/>
    </source>
</evidence>
<evidence type="ECO:0000313" key="8">
    <source>
        <dbReference type="EMBL" id="QJQ32847.1"/>
    </source>
</evidence>
<protein>
    <submittedName>
        <fullName evidence="8">DUF1049 domain-containing protein</fullName>
    </submittedName>
</protein>
<feature type="transmembrane region" description="Helical" evidence="6">
    <location>
        <begin position="40"/>
        <end position="61"/>
    </location>
</feature>
<gene>
    <name evidence="8" type="ORF">GV829_10665</name>
</gene>
<reference evidence="8 9" key="1">
    <citation type="submission" date="2020-01" db="EMBL/GenBank/DDBJ databases">
        <title>Sphingomonas sp. strain CSW-10.</title>
        <authorList>
            <person name="Chen W.-M."/>
        </authorList>
    </citation>
    <scope>NUCLEOTIDE SEQUENCE [LARGE SCALE GENOMIC DNA]</scope>
    <source>
        <strain evidence="8 9">CSW-10</strain>
    </source>
</reference>
<evidence type="ECO:0000256" key="5">
    <source>
        <dbReference type="SAM" id="MobiDB-lite"/>
    </source>
</evidence>
<dbReference type="AlphaFoldDB" id="A0A6M4AUM8"/>